<evidence type="ECO:0000313" key="5">
    <source>
        <dbReference type="EMBL" id="UZJ24178.1"/>
    </source>
</evidence>
<accession>A0ABY6NYV9</accession>
<protein>
    <submittedName>
        <fullName evidence="5">Metalloregulator ArsR/SmtB family transcription factor</fullName>
    </submittedName>
</protein>
<gene>
    <name evidence="5" type="ORF">RHODO2019_13565</name>
</gene>
<proteinExistence type="predicted"/>
<dbReference type="PANTHER" id="PTHR43132:SF8">
    <property type="entry name" value="HTH-TYPE TRANSCRIPTIONAL REGULATOR KMTR"/>
    <property type="match status" value="1"/>
</dbReference>
<keyword evidence="3" id="KW-0804">Transcription</keyword>
<organism evidence="5 6">
    <name type="scientific">Rhodococcus antarcticus</name>
    <dbReference type="NCBI Taxonomy" id="2987751"/>
    <lineage>
        <taxon>Bacteria</taxon>
        <taxon>Bacillati</taxon>
        <taxon>Actinomycetota</taxon>
        <taxon>Actinomycetes</taxon>
        <taxon>Mycobacteriales</taxon>
        <taxon>Nocardiaceae</taxon>
        <taxon>Rhodococcus</taxon>
    </lineage>
</organism>
<feature type="domain" description="HTH arsR-type" evidence="4">
    <location>
        <begin position="10"/>
        <end position="104"/>
    </location>
</feature>
<dbReference type="InterPro" id="IPR011991">
    <property type="entry name" value="ArsR-like_HTH"/>
</dbReference>
<evidence type="ECO:0000256" key="1">
    <source>
        <dbReference type="ARBA" id="ARBA00023015"/>
    </source>
</evidence>
<dbReference type="PANTHER" id="PTHR43132">
    <property type="entry name" value="ARSENICAL RESISTANCE OPERON REPRESSOR ARSR-RELATED"/>
    <property type="match status" value="1"/>
</dbReference>
<dbReference type="InterPro" id="IPR036388">
    <property type="entry name" value="WH-like_DNA-bd_sf"/>
</dbReference>
<dbReference type="Pfam" id="PF01022">
    <property type="entry name" value="HTH_5"/>
    <property type="match status" value="1"/>
</dbReference>
<dbReference type="InterPro" id="IPR051011">
    <property type="entry name" value="Metal_resp_trans_reg"/>
</dbReference>
<dbReference type="SMART" id="SM00418">
    <property type="entry name" value="HTH_ARSR"/>
    <property type="match status" value="1"/>
</dbReference>
<dbReference type="PRINTS" id="PR00778">
    <property type="entry name" value="HTHARSR"/>
</dbReference>
<keyword evidence="2" id="KW-0238">DNA-binding</keyword>
<evidence type="ECO:0000313" key="6">
    <source>
        <dbReference type="Proteomes" id="UP001164965"/>
    </source>
</evidence>
<dbReference type="SUPFAM" id="SSF46785">
    <property type="entry name" value="Winged helix' DNA-binding domain"/>
    <property type="match status" value="1"/>
</dbReference>
<keyword evidence="6" id="KW-1185">Reference proteome</keyword>
<dbReference type="EMBL" id="CP110615">
    <property type="protein sequence ID" value="UZJ24178.1"/>
    <property type="molecule type" value="Genomic_DNA"/>
</dbReference>
<keyword evidence="1" id="KW-0805">Transcription regulation</keyword>
<sequence>MDVDSMQVSPDDEQVALAVEVFRLLADVTRVQLLRALAAGELSVNELAEAVGKRNGAVSQHLAKLRMARLVTTRRHGTQVLYQVANEHVTQLVADALRHSEHLGPGTPAHHRA</sequence>
<reference evidence="5" key="1">
    <citation type="submission" date="2022-10" db="EMBL/GenBank/DDBJ databases">
        <title>Rhodococcus sp.75.</title>
        <authorList>
            <person name="Sun M."/>
        </authorList>
    </citation>
    <scope>NUCLEOTIDE SEQUENCE</scope>
    <source>
        <strain evidence="5">75</strain>
    </source>
</reference>
<name>A0ABY6NYV9_9NOCA</name>
<dbReference type="Proteomes" id="UP001164965">
    <property type="component" value="Chromosome"/>
</dbReference>
<dbReference type="CDD" id="cd00090">
    <property type="entry name" value="HTH_ARSR"/>
    <property type="match status" value="1"/>
</dbReference>
<dbReference type="InterPro" id="IPR001845">
    <property type="entry name" value="HTH_ArsR_DNA-bd_dom"/>
</dbReference>
<dbReference type="InterPro" id="IPR036390">
    <property type="entry name" value="WH_DNA-bd_sf"/>
</dbReference>
<dbReference type="NCBIfam" id="NF033788">
    <property type="entry name" value="HTH_metalloreg"/>
    <property type="match status" value="1"/>
</dbReference>
<dbReference type="PROSITE" id="PS50987">
    <property type="entry name" value="HTH_ARSR_2"/>
    <property type="match status" value="1"/>
</dbReference>
<evidence type="ECO:0000256" key="2">
    <source>
        <dbReference type="ARBA" id="ARBA00023125"/>
    </source>
</evidence>
<evidence type="ECO:0000259" key="4">
    <source>
        <dbReference type="PROSITE" id="PS50987"/>
    </source>
</evidence>
<dbReference type="Gene3D" id="1.10.10.10">
    <property type="entry name" value="Winged helix-like DNA-binding domain superfamily/Winged helix DNA-binding domain"/>
    <property type="match status" value="1"/>
</dbReference>
<evidence type="ECO:0000256" key="3">
    <source>
        <dbReference type="ARBA" id="ARBA00023163"/>
    </source>
</evidence>